<gene>
    <name evidence="7" type="ORF">CAMP_LOCUS2980</name>
</gene>
<name>A0A9P1I8T8_9PELO</name>
<keyword evidence="2 4" id="KW-0863">Zinc-finger</keyword>
<proteinExistence type="predicted"/>
<dbReference type="GO" id="GO:0045202">
    <property type="term" value="C:synapse"/>
    <property type="evidence" value="ECO:0007669"/>
    <property type="project" value="TreeGrafter"/>
</dbReference>
<organism evidence="7 8">
    <name type="scientific">Caenorhabditis angaria</name>
    <dbReference type="NCBI Taxonomy" id="860376"/>
    <lineage>
        <taxon>Eukaryota</taxon>
        <taxon>Metazoa</taxon>
        <taxon>Ecdysozoa</taxon>
        <taxon>Nematoda</taxon>
        <taxon>Chromadorea</taxon>
        <taxon>Rhabditida</taxon>
        <taxon>Rhabditina</taxon>
        <taxon>Rhabditomorpha</taxon>
        <taxon>Rhabditoidea</taxon>
        <taxon>Rhabditidae</taxon>
        <taxon>Peloderinae</taxon>
        <taxon>Caenorhabditis</taxon>
    </lineage>
</organism>
<keyword evidence="3" id="KW-0862">Zinc</keyword>
<dbReference type="PROSITE" id="PS01357">
    <property type="entry name" value="ZF_ZZ_1"/>
    <property type="match status" value="1"/>
</dbReference>
<dbReference type="PANTHER" id="PTHR12268:SF27">
    <property type="entry name" value="DYSTROBREVIN, ISOFORM F"/>
    <property type="match status" value="1"/>
</dbReference>
<keyword evidence="5" id="KW-0175">Coiled coil</keyword>
<evidence type="ECO:0000256" key="4">
    <source>
        <dbReference type="PROSITE-ProRule" id="PRU00228"/>
    </source>
</evidence>
<dbReference type="CDD" id="cd02334">
    <property type="entry name" value="ZZ_dystrophin"/>
    <property type="match status" value="1"/>
</dbReference>
<reference evidence="7" key="1">
    <citation type="submission" date="2022-11" db="EMBL/GenBank/DDBJ databases">
        <authorList>
            <person name="Kikuchi T."/>
        </authorList>
    </citation>
    <scope>NUCLEOTIDE SEQUENCE</scope>
    <source>
        <strain evidence="7">PS1010</strain>
    </source>
</reference>
<dbReference type="PROSITE" id="PS50135">
    <property type="entry name" value="ZF_ZZ_2"/>
    <property type="match status" value="1"/>
</dbReference>
<feature type="domain" description="ZZ-type" evidence="6">
    <location>
        <begin position="8"/>
        <end position="64"/>
    </location>
</feature>
<evidence type="ECO:0000259" key="6">
    <source>
        <dbReference type="PROSITE" id="PS50135"/>
    </source>
</evidence>
<sequence>MAAVSSVYHPVVCDACQVRSFTGFRYKCQRCPNYQLCQSCFWRGRTSQNHSNEHEMKEYSSYKSPTKQFVHSIHKSLQCLPISSSSASASASASIFHQSDSLPPPTSAAPLNLTNIVPATPTTIRRNAGIAAEWQQQMQQDSPILLPGQASHGGLIDDEHKLIARYAAKLSGRADYPLSNGRMNSSLVEDERLLIAQLEEENSQMAREMARLETQTQQSENNDGLAGLRDRKMELEEKMFEMQQRRKELMMQLEHLMAQLNNPPPSNLTNSTSGIQQPSTSLSATNLANDVLNLSQVANAFRAGSLPAATLQCDLLQAADQITNNMSDLVRQLDLAQENGA</sequence>
<comment type="caution">
    <text evidence="7">The sequence shown here is derived from an EMBL/GenBank/DDBJ whole genome shotgun (WGS) entry which is preliminary data.</text>
</comment>
<dbReference type="Pfam" id="PF00569">
    <property type="entry name" value="ZZ"/>
    <property type="match status" value="1"/>
</dbReference>
<feature type="coiled-coil region" evidence="5">
    <location>
        <begin position="188"/>
        <end position="259"/>
    </location>
</feature>
<dbReference type="AlphaFoldDB" id="A0A9P1I8T8"/>
<dbReference type="InterPro" id="IPR000433">
    <property type="entry name" value="Znf_ZZ"/>
</dbReference>
<keyword evidence="8" id="KW-1185">Reference proteome</keyword>
<evidence type="ECO:0000313" key="7">
    <source>
        <dbReference type="EMBL" id="CAI5440343.1"/>
    </source>
</evidence>
<evidence type="ECO:0000256" key="2">
    <source>
        <dbReference type="ARBA" id="ARBA00022771"/>
    </source>
</evidence>
<dbReference type="SMART" id="SM00291">
    <property type="entry name" value="ZnF_ZZ"/>
    <property type="match status" value="1"/>
</dbReference>
<dbReference type="EMBL" id="CANHGI010000001">
    <property type="protein sequence ID" value="CAI5440343.1"/>
    <property type="molecule type" value="Genomic_DNA"/>
</dbReference>
<dbReference type="GO" id="GO:0099536">
    <property type="term" value="P:synaptic signaling"/>
    <property type="evidence" value="ECO:0007669"/>
    <property type="project" value="TreeGrafter"/>
</dbReference>
<dbReference type="GO" id="GO:0008270">
    <property type="term" value="F:zinc ion binding"/>
    <property type="evidence" value="ECO:0007669"/>
    <property type="project" value="UniProtKB-KW"/>
</dbReference>
<evidence type="ECO:0000256" key="1">
    <source>
        <dbReference type="ARBA" id="ARBA00022723"/>
    </source>
</evidence>
<dbReference type="GO" id="GO:0005886">
    <property type="term" value="C:plasma membrane"/>
    <property type="evidence" value="ECO:0007669"/>
    <property type="project" value="TreeGrafter"/>
</dbReference>
<evidence type="ECO:0000256" key="3">
    <source>
        <dbReference type="ARBA" id="ARBA00022833"/>
    </source>
</evidence>
<dbReference type="Proteomes" id="UP001152747">
    <property type="component" value="Unassembled WGS sequence"/>
</dbReference>
<dbReference type="GO" id="GO:0023051">
    <property type="term" value="P:regulation of signaling"/>
    <property type="evidence" value="ECO:0007669"/>
    <property type="project" value="UniProtKB-ARBA"/>
</dbReference>
<accession>A0A9P1I8T8</accession>
<dbReference type="GO" id="GO:0010646">
    <property type="term" value="P:regulation of cell communication"/>
    <property type="evidence" value="ECO:0007669"/>
    <property type="project" value="UniProtKB-ARBA"/>
</dbReference>
<dbReference type="Gene3D" id="3.30.60.90">
    <property type="match status" value="1"/>
</dbReference>
<dbReference type="SUPFAM" id="SSF57850">
    <property type="entry name" value="RING/U-box"/>
    <property type="match status" value="1"/>
</dbReference>
<dbReference type="InterPro" id="IPR050774">
    <property type="entry name" value="KCMF1/Dystrophin"/>
</dbReference>
<protein>
    <recommendedName>
        <fullName evidence="6">ZZ-type domain-containing protein</fullName>
    </recommendedName>
</protein>
<evidence type="ECO:0000256" key="5">
    <source>
        <dbReference type="SAM" id="Coils"/>
    </source>
</evidence>
<evidence type="ECO:0000313" key="8">
    <source>
        <dbReference type="Proteomes" id="UP001152747"/>
    </source>
</evidence>
<dbReference type="OrthoDB" id="6019271at2759"/>
<dbReference type="PANTHER" id="PTHR12268">
    <property type="entry name" value="E3 UBIQUITIN-PROTEIN LIGASE KCMF1"/>
    <property type="match status" value="1"/>
</dbReference>
<keyword evidence="1" id="KW-0479">Metal-binding</keyword>
<dbReference type="InterPro" id="IPR043145">
    <property type="entry name" value="Znf_ZZ_sf"/>
</dbReference>